<dbReference type="RefSeq" id="WP_183077950.1">
    <property type="nucleotide sequence ID" value="NZ_RBIG01000002.1"/>
</dbReference>
<reference evidence="1 2" key="1">
    <citation type="submission" date="2018-10" db="EMBL/GenBank/DDBJ databases">
        <title>Comparative analysis of microorganisms from saline springs in Andes Mountain Range, Colombia.</title>
        <authorList>
            <person name="Rubin E."/>
        </authorList>
    </citation>
    <scope>NUCLEOTIDE SEQUENCE [LARGE SCALE GENOMIC DNA]</scope>
    <source>
        <strain evidence="1 2">USBA 36</strain>
    </source>
</reference>
<accession>A0A420WGZ4</accession>
<evidence type="ECO:0000313" key="1">
    <source>
        <dbReference type="EMBL" id="RKQ70280.1"/>
    </source>
</evidence>
<dbReference type="AlphaFoldDB" id="A0A420WGZ4"/>
<comment type="caution">
    <text evidence="1">The sequence shown here is derived from an EMBL/GenBank/DDBJ whole genome shotgun (WGS) entry which is preliminary data.</text>
</comment>
<protein>
    <submittedName>
        <fullName evidence="1">ABC-type amino acid transport substrate-binding protein</fullName>
    </submittedName>
</protein>
<dbReference type="Gene3D" id="3.40.190.10">
    <property type="entry name" value="Periplasmic binding protein-like II"/>
    <property type="match status" value="2"/>
</dbReference>
<evidence type="ECO:0000313" key="2">
    <source>
        <dbReference type="Proteomes" id="UP000277424"/>
    </source>
</evidence>
<sequence>MTIIRRLTLLSFIGLSGLATPLLTPVLAAETIRIGGYPFPPFVEVIDGQPGGLTLDLIAAANKAQTRYRLEFVPTAAEQRYADLEKGSFDLILFESADWGWPRGKIVAATTLHEGSEIYVALAEPGRDQSFFNPLSERRIAIVSGFHYGFAGMETDSAALARRFDILETPEPGDSLQAVLDGEAEVAVLNDVFLKRLLAEVPEMKETLLIGDTPDQRYSQAVIGSARRAEMATAIGRLLLDTMRAPAFQEVLRGYGLGTP</sequence>
<dbReference type="SUPFAM" id="SSF53850">
    <property type="entry name" value="Periplasmic binding protein-like II"/>
    <property type="match status" value="1"/>
</dbReference>
<dbReference type="Proteomes" id="UP000277424">
    <property type="component" value="Unassembled WGS sequence"/>
</dbReference>
<dbReference type="EMBL" id="RBIG01000002">
    <property type="protein sequence ID" value="RKQ70280.1"/>
    <property type="molecule type" value="Genomic_DNA"/>
</dbReference>
<name>A0A420WGZ4_9PROT</name>
<organism evidence="1 2">
    <name type="scientific">Oceanibaculum indicum</name>
    <dbReference type="NCBI Taxonomy" id="526216"/>
    <lineage>
        <taxon>Bacteria</taxon>
        <taxon>Pseudomonadati</taxon>
        <taxon>Pseudomonadota</taxon>
        <taxon>Alphaproteobacteria</taxon>
        <taxon>Rhodospirillales</taxon>
        <taxon>Oceanibaculaceae</taxon>
        <taxon>Oceanibaculum</taxon>
    </lineage>
</organism>
<proteinExistence type="predicted"/>
<gene>
    <name evidence="1" type="ORF">BCL74_2224</name>
</gene>